<keyword evidence="4" id="KW-1185">Reference proteome</keyword>
<accession>A0AA39WD62</accession>
<keyword evidence="2" id="KW-0472">Membrane</keyword>
<feature type="region of interest" description="Disordered" evidence="1">
    <location>
        <begin position="441"/>
        <end position="503"/>
    </location>
</feature>
<organism evidence="3 4">
    <name type="scientific">Immersiella caudata</name>
    <dbReference type="NCBI Taxonomy" id="314043"/>
    <lineage>
        <taxon>Eukaryota</taxon>
        <taxon>Fungi</taxon>
        <taxon>Dikarya</taxon>
        <taxon>Ascomycota</taxon>
        <taxon>Pezizomycotina</taxon>
        <taxon>Sordariomycetes</taxon>
        <taxon>Sordariomycetidae</taxon>
        <taxon>Sordariales</taxon>
        <taxon>Lasiosphaeriaceae</taxon>
        <taxon>Immersiella</taxon>
    </lineage>
</organism>
<comment type="caution">
    <text evidence="3">The sequence shown here is derived from an EMBL/GenBank/DDBJ whole genome shotgun (WGS) entry which is preliminary data.</text>
</comment>
<dbReference type="AlphaFoldDB" id="A0AA39WD62"/>
<keyword evidence="2" id="KW-1133">Transmembrane helix</keyword>
<feature type="transmembrane region" description="Helical" evidence="2">
    <location>
        <begin position="409"/>
        <end position="435"/>
    </location>
</feature>
<sequence length="516" mass="55772">MHNTSCRQRQLRAALACASSVGLKPWARWAHMASRHLAGLQTESPAPAGIFPCSGEDGQSISSHVTLGIAPHFVSSEKSDAKLQTDRNSFSSKAFVFFIFLFGCLPLINHDCMTSPESSSASSIQAVPKQHANTMRSLLTLEIRVFKPETRVYRNQASSDTFGFDIRTKTLILVPVSLKLNSGSRRIWPNATGQFSSRIPLPQRQVHSKSASQQLANHCPVTIMAPTLTSILTGTMTSTLTSAPAAVTTFTPSPWCFNEFVWTYGRAGAEWGRRTALTPPGQGFVAFNQRDPCYPPGYLSPLDGSTAACPSGWDYKMTTGLTWACCPSSYTYKQPTAGVDSSPSPPLCTSAVQPGLYTIATRDDLTTHTHPLFAQATPVQIVQHLATHPQITKAALGSTGGFLYAQGPYILGILSLTLWSISLMIWTALLIDTVLKRRRLKRESRSAGGDGRGGNEEAARQPTALNGAVAGPPAPPPAYSSHARGDLVGPEGSRPVSQRPPRYPLMSRRVLRAMYS</sequence>
<evidence type="ECO:0000256" key="2">
    <source>
        <dbReference type="SAM" id="Phobius"/>
    </source>
</evidence>
<evidence type="ECO:0000313" key="3">
    <source>
        <dbReference type="EMBL" id="KAK0613209.1"/>
    </source>
</evidence>
<keyword evidence="2" id="KW-0812">Transmembrane</keyword>
<protein>
    <submittedName>
        <fullName evidence="3">Uncharacterized protein</fullName>
    </submittedName>
</protein>
<gene>
    <name evidence="3" type="ORF">B0T14DRAFT_525852</name>
</gene>
<evidence type="ECO:0000256" key="1">
    <source>
        <dbReference type="SAM" id="MobiDB-lite"/>
    </source>
</evidence>
<dbReference type="Proteomes" id="UP001175000">
    <property type="component" value="Unassembled WGS sequence"/>
</dbReference>
<proteinExistence type="predicted"/>
<evidence type="ECO:0000313" key="4">
    <source>
        <dbReference type="Proteomes" id="UP001175000"/>
    </source>
</evidence>
<name>A0AA39WD62_9PEZI</name>
<dbReference type="EMBL" id="JAULSU010000006">
    <property type="protein sequence ID" value="KAK0613209.1"/>
    <property type="molecule type" value="Genomic_DNA"/>
</dbReference>
<reference evidence="3" key="1">
    <citation type="submission" date="2023-06" db="EMBL/GenBank/DDBJ databases">
        <title>Genome-scale phylogeny and comparative genomics of the fungal order Sordariales.</title>
        <authorList>
            <consortium name="Lawrence Berkeley National Laboratory"/>
            <person name="Hensen N."/>
            <person name="Bonometti L."/>
            <person name="Westerberg I."/>
            <person name="Brannstrom I.O."/>
            <person name="Guillou S."/>
            <person name="Cros-Aarteil S."/>
            <person name="Calhoun S."/>
            <person name="Haridas S."/>
            <person name="Kuo A."/>
            <person name="Mondo S."/>
            <person name="Pangilinan J."/>
            <person name="Riley R."/>
            <person name="Labutti K."/>
            <person name="Andreopoulos B."/>
            <person name="Lipzen A."/>
            <person name="Chen C."/>
            <person name="Yanf M."/>
            <person name="Daum C."/>
            <person name="Ng V."/>
            <person name="Clum A."/>
            <person name="Steindorff A."/>
            <person name="Ohm R."/>
            <person name="Martin F."/>
            <person name="Silar P."/>
            <person name="Natvig D."/>
            <person name="Lalanne C."/>
            <person name="Gautier V."/>
            <person name="Ament-Velasquez S.L."/>
            <person name="Kruys A."/>
            <person name="Hutchinson M.I."/>
            <person name="Powell A.J."/>
            <person name="Barry K."/>
            <person name="Miller A.N."/>
            <person name="Grigoriev I.V."/>
            <person name="Debuchy R."/>
            <person name="Gladieux P."/>
            <person name="Thoren M.H."/>
            <person name="Johannesson H."/>
        </authorList>
    </citation>
    <scope>NUCLEOTIDE SEQUENCE</scope>
    <source>
        <strain evidence="3">CBS 606.72</strain>
    </source>
</reference>